<dbReference type="InterPro" id="IPR000223">
    <property type="entry name" value="Pept_S26A_signal_pept_1"/>
</dbReference>
<keyword evidence="7" id="KW-0812">Transmembrane</keyword>
<dbReference type="InterPro" id="IPR036286">
    <property type="entry name" value="LexA/Signal_pep-like_sf"/>
</dbReference>
<keyword evidence="7" id="KW-0472">Membrane</keyword>
<evidence type="ECO:0000259" key="8">
    <source>
        <dbReference type="Pfam" id="PF10502"/>
    </source>
</evidence>
<keyword evidence="7" id="KW-1133">Transmembrane helix</keyword>
<dbReference type="NCBIfam" id="TIGR02227">
    <property type="entry name" value="sigpep_I_bact"/>
    <property type="match status" value="1"/>
</dbReference>
<keyword evidence="5 7" id="KW-0378">Hydrolase</keyword>
<dbReference type="CDD" id="cd06530">
    <property type="entry name" value="S26_SPase_I"/>
    <property type="match status" value="1"/>
</dbReference>
<comment type="similarity">
    <text evidence="3 7">Belongs to the peptidase S26 family.</text>
</comment>
<dbReference type="PROSITE" id="PS00760">
    <property type="entry name" value="SPASE_I_2"/>
    <property type="match status" value="1"/>
</dbReference>
<evidence type="ECO:0000313" key="10">
    <source>
        <dbReference type="Proteomes" id="UP000050509"/>
    </source>
</evidence>
<dbReference type="GO" id="GO:0005886">
    <property type="term" value="C:plasma membrane"/>
    <property type="evidence" value="ECO:0007669"/>
    <property type="project" value="UniProtKB-SubCell"/>
</dbReference>
<dbReference type="InterPro" id="IPR019533">
    <property type="entry name" value="Peptidase_S26"/>
</dbReference>
<evidence type="ECO:0000256" key="7">
    <source>
        <dbReference type="RuleBase" id="RU362042"/>
    </source>
</evidence>
<dbReference type="InterPro" id="IPR019757">
    <property type="entry name" value="Pept_S26A_signal_pept_1_Lys-AS"/>
</dbReference>
<dbReference type="SUPFAM" id="SSF51306">
    <property type="entry name" value="LexA/Signal peptidase"/>
    <property type="match status" value="1"/>
</dbReference>
<evidence type="ECO:0000256" key="3">
    <source>
        <dbReference type="ARBA" id="ARBA00009370"/>
    </source>
</evidence>
<comment type="caution">
    <text evidence="9">The sequence shown here is derived from an EMBL/GenBank/DDBJ whole genome shotgun (WGS) entry which is preliminary data.</text>
</comment>
<feature type="active site" evidence="6">
    <location>
        <position position="47"/>
    </location>
</feature>
<dbReference type="PATRIC" id="fig|186479.3.peg.1581"/>
<accession>A0A0P9DV51</accession>
<feature type="domain" description="Peptidase S26" evidence="8">
    <location>
        <begin position="25"/>
        <end position="192"/>
    </location>
</feature>
<gene>
    <name evidence="9" type="ORF">SE17_06450</name>
</gene>
<dbReference type="PROSITE" id="PS00761">
    <property type="entry name" value="SPASE_I_3"/>
    <property type="match status" value="1"/>
</dbReference>
<evidence type="ECO:0000256" key="1">
    <source>
        <dbReference type="ARBA" id="ARBA00000677"/>
    </source>
</evidence>
<evidence type="ECO:0000256" key="5">
    <source>
        <dbReference type="ARBA" id="ARBA00022801"/>
    </source>
</evidence>
<evidence type="ECO:0000313" key="9">
    <source>
        <dbReference type="EMBL" id="KPV53982.1"/>
    </source>
</evidence>
<dbReference type="EMBL" id="LJCR01000138">
    <property type="protein sequence ID" value="KPV53982.1"/>
    <property type="molecule type" value="Genomic_DNA"/>
</dbReference>
<dbReference type="EC" id="3.4.21.89" evidence="4 7"/>
<name>A0A0P9DV51_9CHLR</name>
<dbReference type="GO" id="GO:0006465">
    <property type="term" value="P:signal peptide processing"/>
    <property type="evidence" value="ECO:0007669"/>
    <property type="project" value="InterPro"/>
</dbReference>
<evidence type="ECO:0000256" key="4">
    <source>
        <dbReference type="ARBA" id="ARBA00013208"/>
    </source>
</evidence>
<dbReference type="PRINTS" id="PR00727">
    <property type="entry name" value="LEADERPTASE"/>
</dbReference>
<dbReference type="Gene3D" id="2.10.109.10">
    <property type="entry name" value="Umud Fragment, subunit A"/>
    <property type="match status" value="1"/>
</dbReference>
<feature type="active site" evidence="6">
    <location>
        <position position="109"/>
    </location>
</feature>
<protein>
    <recommendedName>
        <fullName evidence="4 7">Signal peptidase I</fullName>
        <ecNumber evidence="4 7">3.4.21.89</ecNumber>
    </recommendedName>
</protein>
<feature type="transmembrane region" description="Helical" evidence="7">
    <location>
        <begin position="20"/>
        <end position="38"/>
    </location>
</feature>
<comment type="subcellular location">
    <subcellularLocation>
        <location evidence="2">Cell membrane</location>
        <topology evidence="2">Single-pass type II membrane protein</topology>
    </subcellularLocation>
    <subcellularLocation>
        <location evidence="7">Membrane</location>
        <topology evidence="7">Single-pass type II membrane protein</topology>
    </subcellularLocation>
</comment>
<dbReference type="GO" id="GO:0009003">
    <property type="term" value="F:signal peptidase activity"/>
    <property type="evidence" value="ECO:0007669"/>
    <property type="project" value="UniProtKB-EC"/>
</dbReference>
<dbReference type="PANTHER" id="PTHR43390">
    <property type="entry name" value="SIGNAL PEPTIDASE I"/>
    <property type="match status" value="1"/>
</dbReference>
<dbReference type="InterPro" id="IPR019758">
    <property type="entry name" value="Pept_S26A_signal_pept_1_CS"/>
</dbReference>
<organism evidence="9 10">
    <name type="scientific">Kouleothrix aurantiaca</name>
    <dbReference type="NCBI Taxonomy" id="186479"/>
    <lineage>
        <taxon>Bacteria</taxon>
        <taxon>Bacillati</taxon>
        <taxon>Chloroflexota</taxon>
        <taxon>Chloroflexia</taxon>
        <taxon>Chloroflexales</taxon>
        <taxon>Roseiflexineae</taxon>
        <taxon>Roseiflexaceae</taxon>
        <taxon>Kouleothrix</taxon>
    </lineage>
</organism>
<comment type="catalytic activity">
    <reaction evidence="1 7">
        <text>Cleavage of hydrophobic, N-terminal signal or leader sequences from secreted and periplasmic proteins.</text>
        <dbReference type="EC" id="3.4.21.89"/>
    </reaction>
</comment>
<dbReference type="Proteomes" id="UP000050509">
    <property type="component" value="Unassembled WGS sequence"/>
</dbReference>
<keyword evidence="10" id="KW-1185">Reference proteome</keyword>
<dbReference type="Pfam" id="PF10502">
    <property type="entry name" value="Peptidase_S26"/>
    <property type="match status" value="1"/>
</dbReference>
<evidence type="ECO:0000256" key="6">
    <source>
        <dbReference type="PIRSR" id="PIRSR600223-1"/>
    </source>
</evidence>
<evidence type="ECO:0000256" key="2">
    <source>
        <dbReference type="ARBA" id="ARBA00004401"/>
    </source>
</evidence>
<keyword evidence="7" id="KW-0645">Protease</keyword>
<sequence>MVSDTTEQRPTRRHSPLRDIFWTGVQALTLFLILSALIGRFEIHQISMEPTFHEGQRVVVSKIDSIWSNLFVGTAHAAEAHPASPFALHRGQIVVFYRTPDRSEDALIKRVIGLPGDTIEIRSGQVYVNGAAIDEPYVHGVATSCNAECGPITLDADSYFMMGDNRANSMDSRVFGPIPAGQVIGHVVLRYWPFNQIELFP</sequence>
<dbReference type="PANTHER" id="PTHR43390:SF1">
    <property type="entry name" value="CHLOROPLAST PROCESSING PEPTIDASE"/>
    <property type="match status" value="1"/>
</dbReference>
<reference evidence="9 10" key="1">
    <citation type="submission" date="2015-09" db="EMBL/GenBank/DDBJ databases">
        <title>Draft genome sequence of Kouleothrix aurantiaca JCM 19913.</title>
        <authorList>
            <person name="Hemp J."/>
        </authorList>
    </citation>
    <scope>NUCLEOTIDE SEQUENCE [LARGE SCALE GENOMIC DNA]</scope>
    <source>
        <strain evidence="9 10">COM-B</strain>
    </source>
</reference>
<dbReference type="AlphaFoldDB" id="A0A0P9DV51"/>
<proteinExistence type="inferred from homology"/>
<dbReference type="GO" id="GO:0004252">
    <property type="term" value="F:serine-type endopeptidase activity"/>
    <property type="evidence" value="ECO:0007669"/>
    <property type="project" value="InterPro"/>
</dbReference>